<dbReference type="GO" id="GO:0006368">
    <property type="term" value="P:transcription elongation by RNA polymerase II"/>
    <property type="evidence" value="ECO:0007669"/>
    <property type="project" value="InterPro"/>
</dbReference>
<comment type="caution">
    <text evidence="2">The sequence shown here is derived from an EMBL/GenBank/DDBJ whole genome shotgun (WGS) entry which is preliminary data.</text>
</comment>
<dbReference type="PANTHER" id="PTHR23146:SF0">
    <property type="entry name" value="RNA POLYMERASE-ASSOCIATED PROTEIN LEO1"/>
    <property type="match status" value="1"/>
</dbReference>
<dbReference type="Proteomes" id="UP000326924">
    <property type="component" value="Unassembled WGS sequence"/>
</dbReference>
<sequence>MSDTDLSSIEGDSSPAPQTQPSQSEQPTSNRYDTMFGSDHESGDESDAASTRKRVPKSPAAAASGDEENEELDDLFGDGDNDEELVPPTTTEKNDLSDADLAESPPPRHHPPTPEPERFVEITLPRHPAPGPGSDKHLYLMKIPSFLSMEPQLFDPEKFTMPNMEPSDTVSAYTKATTAIRYRRDPKNPDNLQSNARIIRWSDGTLSLQIASSSSLYDLPRKDLTTDPSKPDKYLPAQDSHTFVLDPHESAGTLRVVGHATQSLNVVSASVNLASDHAIQRLHSELASAIPMNMRKAPLEISELKDPEAERKEAERIAREKDRANRKLEAQRRRARERDPLETAAKRSYAKVTGTRSKRESPPITRGGRGKEDEYDLEDGFIEGSEEEEEAEVSDEEEKEEELKERPRRKRGESERDRKRRRVVDESDEE</sequence>
<organism evidence="2 3">
    <name type="scientific">Sphaerosporella brunnea</name>
    <dbReference type="NCBI Taxonomy" id="1250544"/>
    <lineage>
        <taxon>Eukaryota</taxon>
        <taxon>Fungi</taxon>
        <taxon>Dikarya</taxon>
        <taxon>Ascomycota</taxon>
        <taxon>Pezizomycotina</taxon>
        <taxon>Pezizomycetes</taxon>
        <taxon>Pezizales</taxon>
        <taxon>Pyronemataceae</taxon>
        <taxon>Sphaerosporella</taxon>
    </lineage>
</organism>
<feature type="compositionally biased region" description="Low complexity" evidence="1">
    <location>
        <begin position="13"/>
        <end position="29"/>
    </location>
</feature>
<dbReference type="FunCoup" id="A0A5J5F052">
    <property type="interactions" value="141"/>
</dbReference>
<gene>
    <name evidence="2" type="ORF">FN846DRAFT_943127</name>
</gene>
<dbReference type="GO" id="GO:1990269">
    <property type="term" value="F:RNA polymerase II C-terminal domain phosphoserine binding"/>
    <property type="evidence" value="ECO:0007669"/>
    <property type="project" value="TreeGrafter"/>
</dbReference>
<feature type="region of interest" description="Disordered" evidence="1">
    <location>
        <begin position="1"/>
        <end position="130"/>
    </location>
</feature>
<evidence type="ECO:0000313" key="2">
    <source>
        <dbReference type="EMBL" id="KAA8909175.1"/>
    </source>
</evidence>
<dbReference type="EMBL" id="VXIS01000060">
    <property type="protein sequence ID" value="KAA8909175.1"/>
    <property type="molecule type" value="Genomic_DNA"/>
</dbReference>
<evidence type="ECO:0000313" key="3">
    <source>
        <dbReference type="Proteomes" id="UP000326924"/>
    </source>
</evidence>
<feature type="compositionally biased region" description="Polar residues" evidence="1">
    <location>
        <begin position="1"/>
        <end position="11"/>
    </location>
</feature>
<dbReference type="InParanoid" id="A0A5J5F052"/>
<dbReference type="InterPro" id="IPR007149">
    <property type="entry name" value="Leo1"/>
</dbReference>
<dbReference type="Pfam" id="PF04004">
    <property type="entry name" value="Leo1"/>
    <property type="match status" value="1"/>
</dbReference>
<dbReference type="GO" id="GO:0016593">
    <property type="term" value="C:Cdc73/Paf1 complex"/>
    <property type="evidence" value="ECO:0007669"/>
    <property type="project" value="InterPro"/>
</dbReference>
<reference evidence="2 3" key="1">
    <citation type="submission" date="2019-09" db="EMBL/GenBank/DDBJ databases">
        <title>Draft genome of the ectomycorrhizal ascomycete Sphaerosporella brunnea.</title>
        <authorList>
            <consortium name="DOE Joint Genome Institute"/>
            <person name="Benucci G.M."/>
            <person name="Marozzi G."/>
            <person name="Antonielli L."/>
            <person name="Sanchez S."/>
            <person name="Marco P."/>
            <person name="Wang X."/>
            <person name="Falini L.B."/>
            <person name="Barry K."/>
            <person name="Haridas S."/>
            <person name="Lipzen A."/>
            <person name="Labutti K."/>
            <person name="Grigoriev I.V."/>
            <person name="Murat C."/>
            <person name="Martin F."/>
            <person name="Albertini E."/>
            <person name="Donnini D."/>
            <person name="Bonito G."/>
        </authorList>
    </citation>
    <scope>NUCLEOTIDE SEQUENCE [LARGE SCALE GENOMIC DNA]</scope>
    <source>
        <strain evidence="2 3">Sb_GMNB300</strain>
    </source>
</reference>
<dbReference type="OrthoDB" id="20844at2759"/>
<feature type="compositionally biased region" description="Basic and acidic residues" evidence="1">
    <location>
        <begin position="302"/>
        <end position="345"/>
    </location>
</feature>
<dbReference type="AlphaFoldDB" id="A0A5J5F052"/>
<feature type="compositionally biased region" description="Acidic residues" evidence="1">
    <location>
        <begin position="373"/>
        <end position="400"/>
    </location>
</feature>
<dbReference type="GO" id="GO:0032968">
    <property type="term" value="P:positive regulation of transcription elongation by RNA polymerase II"/>
    <property type="evidence" value="ECO:0007669"/>
    <property type="project" value="TreeGrafter"/>
</dbReference>
<feature type="compositionally biased region" description="Acidic residues" evidence="1">
    <location>
        <begin position="65"/>
        <end position="85"/>
    </location>
</feature>
<keyword evidence="3" id="KW-1185">Reference proteome</keyword>
<accession>A0A5J5F052</accession>
<dbReference type="PANTHER" id="PTHR23146">
    <property type="entry name" value="LEO1 PROTEIN"/>
    <property type="match status" value="1"/>
</dbReference>
<evidence type="ECO:0000256" key="1">
    <source>
        <dbReference type="SAM" id="MobiDB-lite"/>
    </source>
</evidence>
<feature type="region of interest" description="Disordered" evidence="1">
    <location>
        <begin position="301"/>
        <end position="430"/>
    </location>
</feature>
<proteinExistence type="predicted"/>
<protein>
    <submittedName>
        <fullName evidence="2">Leo1-like protein-domain-containing protein</fullName>
    </submittedName>
</protein>
<name>A0A5J5F052_9PEZI</name>